<organism evidence="1">
    <name type="scientific">Arion vulgaris</name>
    <dbReference type="NCBI Taxonomy" id="1028688"/>
    <lineage>
        <taxon>Eukaryota</taxon>
        <taxon>Metazoa</taxon>
        <taxon>Spiralia</taxon>
        <taxon>Lophotrochozoa</taxon>
        <taxon>Mollusca</taxon>
        <taxon>Gastropoda</taxon>
        <taxon>Heterobranchia</taxon>
        <taxon>Euthyneura</taxon>
        <taxon>Panpulmonata</taxon>
        <taxon>Eupulmonata</taxon>
        <taxon>Stylommatophora</taxon>
        <taxon>Helicina</taxon>
        <taxon>Arionoidea</taxon>
        <taxon>Arionidae</taxon>
        <taxon>Arion</taxon>
    </lineage>
</organism>
<proteinExistence type="predicted"/>
<gene>
    <name evidence="1" type="primary">ORF154485</name>
</gene>
<name>A0A0B7B0N2_9EUPU</name>
<reference evidence="1" key="1">
    <citation type="submission" date="2014-12" db="EMBL/GenBank/DDBJ databases">
        <title>Insight into the proteome of Arion vulgaris.</title>
        <authorList>
            <person name="Aradska J."/>
            <person name="Bulat T."/>
            <person name="Smidak R."/>
            <person name="Sarate P."/>
            <person name="Gangsoo J."/>
            <person name="Sialana F."/>
            <person name="Bilban M."/>
            <person name="Lubec G."/>
        </authorList>
    </citation>
    <scope>NUCLEOTIDE SEQUENCE</scope>
    <source>
        <tissue evidence="1">Skin</tissue>
    </source>
</reference>
<dbReference type="AlphaFoldDB" id="A0A0B7B0N2"/>
<protein>
    <submittedName>
        <fullName evidence="1">Uncharacterized protein</fullName>
    </submittedName>
</protein>
<dbReference type="EMBL" id="HACG01039708">
    <property type="protein sequence ID" value="CEK86573.1"/>
    <property type="molecule type" value="Transcribed_RNA"/>
</dbReference>
<accession>A0A0B7B0N2</accession>
<evidence type="ECO:0000313" key="1">
    <source>
        <dbReference type="EMBL" id="CEK86573.1"/>
    </source>
</evidence>
<sequence>MHLWSDIPEEEDTAVASFNNFARRPTVQINIMQLANWNTLHLFCQDSPKEEDTADVDTHYQKKHCSCQIGIQCCFGKISH</sequence>